<evidence type="ECO:0000256" key="8">
    <source>
        <dbReference type="ARBA" id="ARBA00023004"/>
    </source>
</evidence>
<evidence type="ECO:0000256" key="4">
    <source>
        <dbReference type="ARBA" id="ARBA00022714"/>
    </source>
</evidence>
<evidence type="ECO:0000256" key="10">
    <source>
        <dbReference type="SAM" id="Coils"/>
    </source>
</evidence>
<evidence type="ECO:0000256" key="1">
    <source>
        <dbReference type="ARBA" id="ARBA00004229"/>
    </source>
</evidence>
<dbReference type="EMBL" id="BMAR01000001">
    <property type="protein sequence ID" value="GFR39736.1"/>
    <property type="molecule type" value="Genomic_DNA"/>
</dbReference>
<keyword evidence="2" id="KW-0150">Chloroplast</keyword>
<keyword evidence="14" id="KW-1185">Reference proteome</keyword>
<evidence type="ECO:0000256" key="6">
    <source>
        <dbReference type="ARBA" id="ARBA00022946"/>
    </source>
</evidence>
<dbReference type="Pfam" id="PF08417">
    <property type="entry name" value="PaO"/>
    <property type="match status" value="1"/>
</dbReference>
<gene>
    <name evidence="13" type="ORF">Agub_g218</name>
</gene>
<dbReference type="PANTHER" id="PTHR21266:SF19">
    <property type="entry name" value="CHLOROPHYLLIDE A OXYGENASE, CHLOROPLASTIC"/>
    <property type="match status" value="1"/>
</dbReference>
<dbReference type="PANTHER" id="PTHR21266">
    <property type="entry name" value="IRON-SULFUR DOMAIN CONTAINING PROTEIN"/>
    <property type="match status" value="1"/>
</dbReference>
<evidence type="ECO:0000256" key="7">
    <source>
        <dbReference type="ARBA" id="ARBA00023002"/>
    </source>
</evidence>
<dbReference type="PROSITE" id="PS51296">
    <property type="entry name" value="RIESKE"/>
    <property type="match status" value="1"/>
</dbReference>
<evidence type="ECO:0000256" key="3">
    <source>
        <dbReference type="ARBA" id="ARBA00022640"/>
    </source>
</evidence>
<dbReference type="InterPro" id="IPR013626">
    <property type="entry name" value="PaO"/>
</dbReference>
<dbReference type="GO" id="GO:0051537">
    <property type="term" value="F:2 iron, 2 sulfur cluster binding"/>
    <property type="evidence" value="ECO:0007669"/>
    <property type="project" value="UniProtKB-KW"/>
</dbReference>
<evidence type="ECO:0000256" key="2">
    <source>
        <dbReference type="ARBA" id="ARBA00022528"/>
    </source>
</evidence>
<evidence type="ECO:0000256" key="11">
    <source>
        <dbReference type="SAM" id="MobiDB-lite"/>
    </source>
</evidence>
<keyword evidence="4" id="KW-0001">2Fe-2S</keyword>
<proteinExistence type="predicted"/>
<evidence type="ECO:0000313" key="14">
    <source>
        <dbReference type="Proteomes" id="UP001054857"/>
    </source>
</evidence>
<feature type="compositionally biased region" description="Polar residues" evidence="11">
    <location>
        <begin position="41"/>
        <end position="51"/>
    </location>
</feature>
<evidence type="ECO:0000313" key="13">
    <source>
        <dbReference type="EMBL" id="GFR39736.1"/>
    </source>
</evidence>
<accession>A0AAD3DGT5</accession>
<dbReference type="InterPro" id="IPR050584">
    <property type="entry name" value="Cholesterol_7-desaturase"/>
</dbReference>
<dbReference type="InterPro" id="IPR017941">
    <property type="entry name" value="Rieske_2Fe-2S"/>
</dbReference>
<dbReference type="Proteomes" id="UP001054857">
    <property type="component" value="Unassembled WGS sequence"/>
</dbReference>
<organism evidence="13 14">
    <name type="scientific">Astrephomene gubernaculifera</name>
    <dbReference type="NCBI Taxonomy" id="47775"/>
    <lineage>
        <taxon>Eukaryota</taxon>
        <taxon>Viridiplantae</taxon>
        <taxon>Chlorophyta</taxon>
        <taxon>core chlorophytes</taxon>
        <taxon>Chlorophyceae</taxon>
        <taxon>CS clade</taxon>
        <taxon>Chlamydomonadales</taxon>
        <taxon>Astrephomenaceae</taxon>
        <taxon>Astrephomene</taxon>
    </lineage>
</organism>
<feature type="region of interest" description="Disordered" evidence="11">
    <location>
        <begin position="291"/>
        <end position="313"/>
    </location>
</feature>
<evidence type="ECO:0000256" key="9">
    <source>
        <dbReference type="ARBA" id="ARBA00023014"/>
    </source>
</evidence>
<dbReference type="Gene3D" id="3.90.380.10">
    <property type="entry name" value="Naphthalene 1,2-dioxygenase Alpha Subunit, Chain A, domain 1"/>
    <property type="match status" value="1"/>
</dbReference>
<feature type="domain" description="Rieske" evidence="12">
    <location>
        <begin position="329"/>
        <end position="430"/>
    </location>
</feature>
<feature type="coiled-coil region" evidence="10">
    <location>
        <begin position="148"/>
        <end position="227"/>
    </location>
</feature>
<dbReference type="InterPro" id="IPR015881">
    <property type="entry name" value="ARHD_Rieske_2Fe_2S"/>
</dbReference>
<dbReference type="SUPFAM" id="SSF55961">
    <property type="entry name" value="Bet v1-like"/>
    <property type="match status" value="1"/>
</dbReference>
<keyword evidence="6" id="KW-0809">Transit peptide</keyword>
<protein>
    <recommendedName>
        <fullName evidence="12">Rieske domain-containing protein</fullName>
    </recommendedName>
</protein>
<keyword evidence="8" id="KW-0408">Iron</keyword>
<sequence>MLPAAYQRRAACTSGLKRAPGSCTLRAAVRVAAAAPQQQPSNKGSPQQPGSSLPFEDPEAKFRRYGKYFGGIHKLNFDWLDSVPRVRVRTKDSRQLDELLELAVLNERLAGRLEPWQARQKLEYLRKRRKNWERIFEYVTKQDAAATLAMIEEANRQVEESLSEEARERTAVGDLREQLEVLQLQVQEAQERLKMTQARVEQNLMRVNDLKAEATHLERLRNAADREELLARRSSSSAAPTASSSSSRTSTSTTTAAATAQPSAATAAPVEAPATASSSYAGVAAAVAAAEPATAAPARGPPRRGKAAIRRSRGLESSLDFEPGLRNFWYPVEFTKNLTKDKLVPLELFDEPWVLFRDERGQPACIKDECAHRGCPLSVGKVENGQIVCPYHGWEFNGDGQCTKMPSMRHCRGVGVSALPCAEKDGFIWVWPGEGLPAQTLPDFARLQDGFQLHAEICVEVPVEHGLLIENLLDLAHAPFTHTTTFARGWSVPDMVKFHANKVLSGYWDPYPINMAFQPPCVTISMIGLDKPGKVASGAFAEECKTHLFQMHVCLPAKRGHTRLLYRMALDFMPWVKYIPFIDRVWKHVAGQVLGEDLVLVEGQQDRLLRGGDTWANPAPYDKLAVRYRRWRNSVDAEGVALGGVPPSNPVALTATRMILMDEEEESMA</sequence>
<evidence type="ECO:0000256" key="5">
    <source>
        <dbReference type="ARBA" id="ARBA00022723"/>
    </source>
</evidence>
<comment type="caution">
    <text evidence="13">The sequence shown here is derived from an EMBL/GenBank/DDBJ whole genome shotgun (WGS) entry which is preliminary data.</text>
</comment>
<feature type="compositionally biased region" description="Low complexity" evidence="11">
    <location>
        <begin position="232"/>
        <end position="267"/>
    </location>
</feature>
<dbReference type="GO" id="GO:0005506">
    <property type="term" value="F:iron ion binding"/>
    <property type="evidence" value="ECO:0007669"/>
    <property type="project" value="InterPro"/>
</dbReference>
<comment type="subcellular location">
    <subcellularLocation>
        <location evidence="1">Plastid</location>
        <location evidence="1">Chloroplast</location>
    </subcellularLocation>
</comment>
<keyword evidence="10" id="KW-0175">Coiled coil</keyword>
<dbReference type="SUPFAM" id="SSF50022">
    <property type="entry name" value="ISP domain"/>
    <property type="match status" value="1"/>
</dbReference>
<dbReference type="Gene3D" id="2.102.10.10">
    <property type="entry name" value="Rieske [2Fe-2S] iron-sulphur domain"/>
    <property type="match status" value="1"/>
</dbReference>
<dbReference type="CDD" id="cd04337">
    <property type="entry name" value="Rieske_RO_Alpha_Cao"/>
    <property type="match status" value="1"/>
</dbReference>
<keyword evidence="3" id="KW-0934">Plastid</keyword>
<keyword evidence="9" id="KW-0411">Iron-sulfur</keyword>
<dbReference type="AlphaFoldDB" id="A0AAD3DGT5"/>
<feature type="region of interest" description="Disordered" evidence="11">
    <location>
        <begin position="34"/>
        <end position="56"/>
    </location>
</feature>
<dbReference type="GO" id="GO:0010277">
    <property type="term" value="F:chlorophyllide a oxygenase activity"/>
    <property type="evidence" value="ECO:0007669"/>
    <property type="project" value="InterPro"/>
</dbReference>
<reference evidence="13 14" key="1">
    <citation type="journal article" date="2021" name="Sci. Rep.">
        <title>Genome sequencing of the multicellular alga Astrephomene provides insights into convergent evolution of germ-soma differentiation.</title>
        <authorList>
            <person name="Yamashita S."/>
            <person name="Yamamoto K."/>
            <person name="Matsuzaki R."/>
            <person name="Suzuki S."/>
            <person name="Yamaguchi H."/>
            <person name="Hirooka S."/>
            <person name="Minakuchi Y."/>
            <person name="Miyagishima S."/>
            <person name="Kawachi M."/>
            <person name="Toyoda A."/>
            <person name="Nozaki H."/>
        </authorList>
    </citation>
    <scope>NUCLEOTIDE SEQUENCE [LARGE SCALE GENOMIC DNA]</scope>
    <source>
        <strain evidence="13 14">NIES-4017</strain>
    </source>
</reference>
<keyword evidence="5" id="KW-0479">Metal-binding</keyword>
<dbReference type="Pfam" id="PF00355">
    <property type="entry name" value="Rieske"/>
    <property type="match status" value="1"/>
</dbReference>
<name>A0AAD3DGT5_9CHLO</name>
<feature type="region of interest" description="Disordered" evidence="11">
    <location>
        <begin position="228"/>
        <end position="267"/>
    </location>
</feature>
<keyword evidence="7" id="KW-0560">Oxidoreductase</keyword>
<dbReference type="PROSITE" id="PS00570">
    <property type="entry name" value="RING_HYDROXYL_ALPHA"/>
    <property type="match status" value="1"/>
</dbReference>
<dbReference type="InterPro" id="IPR036922">
    <property type="entry name" value="Rieske_2Fe-2S_sf"/>
</dbReference>
<feature type="compositionally biased region" description="Basic residues" evidence="11">
    <location>
        <begin position="301"/>
        <end position="312"/>
    </location>
</feature>
<dbReference type="GO" id="GO:0009507">
    <property type="term" value="C:chloroplast"/>
    <property type="evidence" value="ECO:0007669"/>
    <property type="project" value="UniProtKB-SubCell"/>
</dbReference>
<evidence type="ECO:0000259" key="12">
    <source>
        <dbReference type="PROSITE" id="PS51296"/>
    </source>
</evidence>